<organism evidence="2 3">
    <name type="scientific">Colletotrichum salicis</name>
    <dbReference type="NCBI Taxonomy" id="1209931"/>
    <lineage>
        <taxon>Eukaryota</taxon>
        <taxon>Fungi</taxon>
        <taxon>Dikarya</taxon>
        <taxon>Ascomycota</taxon>
        <taxon>Pezizomycotina</taxon>
        <taxon>Sordariomycetes</taxon>
        <taxon>Hypocreomycetidae</taxon>
        <taxon>Glomerellales</taxon>
        <taxon>Glomerellaceae</taxon>
        <taxon>Colletotrichum</taxon>
        <taxon>Colletotrichum acutatum species complex</taxon>
    </lineage>
</organism>
<dbReference type="Proteomes" id="UP000070121">
    <property type="component" value="Unassembled WGS sequence"/>
</dbReference>
<gene>
    <name evidence="2" type="ORF">CSAL01_08612</name>
</gene>
<reference evidence="2 3" key="1">
    <citation type="submission" date="2014-02" db="EMBL/GenBank/DDBJ databases">
        <title>The genome sequence of Colletotrichum salicis CBS 607.94.</title>
        <authorList>
            <person name="Baroncelli R."/>
            <person name="Thon M.R."/>
        </authorList>
    </citation>
    <scope>NUCLEOTIDE SEQUENCE [LARGE SCALE GENOMIC DNA]</scope>
    <source>
        <strain evidence="2 3">CBS 607.94</strain>
    </source>
</reference>
<dbReference type="EMBL" id="JFFI01000531">
    <property type="protein sequence ID" value="KXH67172.1"/>
    <property type="molecule type" value="Genomic_DNA"/>
</dbReference>
<feature type="region of interest" description="Disordered" evidence="1">
    <location>
        <begin position="97"/>
        <end position="132"/>
    </location>
</feature>
<dbReference type="AlphaFoldDB" id="A0A135V3F0"/>
<comment type="caution">
    <text evidence="2">The sequence shown here is derived from an EMBL/GenBank/DDBJ whole genome shotgun (WGS) entry which is preliminary data.</text>
</comment>
<proteinExistence type="predicted"/>
<keyword evidence="3" id="KW-1185">Reference proteome</keyword>
<accession>A0A135V3F0</accession>
<sequence>MIKKHFSNVRLITKDVYTWWFRHNIWVIVPEDSRKGYAMTTHNNLVWECAIMSRVSCQILNSWDRDEGSWWTGHTVDYMTARIREAIRPVEEVEQEIYGGSSDTLSDDHSSNDSSRNDDPIDAPPGDDSMAA</sequence>
<evidence type="ECO:0000256" key="1">
    <source>
        <dbReference type="SAM" id="MobiDB-lite"/>
    </source>
</evidence>
<name>A0A135V3F0_9PEZI</name>
<feature type="compositionally biased region" description="Basic and acidic residues" evidence="1">
    <location>
        <begin position="106"/>
        <end position="119"/>
    </location>
</feature>
<evidence type="ECO:0000313" key="2">
    <source>
        <dbReference type="EMBL" id="KXH67172.1"/>
    </source>
</evidence>
<evidence type="ECO:0000313" key="3">
    <source>
        <dbReference type="Proteomes" id="UP000070121"/>
    </source>
</evidence>
<protein>
    <submittedName>
        <fullName evidence="2">Uncharacterized protein</fullName>
    </submittedName>
</protein>
<dbReference type="OrthoDB" id="4848345at2759"/>